<protein>
    <submittedName>
        <fullName evidence="1">Uncharacterized protein</fullName>
    </submittedName>
</protein>
<name>A0ABQ8URY9_9EUKA</name>
<evidence type="ECO:0000313" key="1">
    <source>
        <dbReference type="EMBL" id="KAJ4459510.1"/>
    </source>
</evidence>
<dbReference type="SUPFAM" id="SSF52047">
    <property type="entry name" value="RNI-like"/>
    <property type="match status" value="1"/>
</dbReference>
<sequence length="727" mass="78457">MERCPPEILWLIAAHLPSVRSYCLFTGLCHHTRHVMRGTALTLTFNDGPVEGRDSFPIPPADAMAALLGPCTQLREITFASDYVTKGCGWHESTFGPWVDASFKGHDKLRVLRLPVRQGLEELYLGDDEHDYARAGQALAGAIGANCPNLRSLVWMDDSLGDLDLSPLRGCAASLQRLTVACGEDRLGQALSLFPNLDFFHAPNIDIVLARASPTIHATDSLDSVLTAGRAARCRLVEVRIPSGQPSFARPLVPFLTGTLGTLTRVDLLGRSRAVLIKVIPLLAVPSSAPALQTVRLTELDLQAPLPCPEALLGLINRVEHFTMQNNCGHGTVFRNLVVRSARLRTLDLLGDIEGPCLIECPALVSLDFPQPAPLLAGGVFAPLRLRCPALEVLSIEAAQPLSPMDEVGGGASEEGPLCPRLRRLELRGDDTECPWLARLPQWFPSLGRLTLGIGRPETFDLLWMLPCLSHLECTVRYAATREWHLRHGGGVGAAPLARLEVHVADTSPELSLVDISSPTLSWLALSCPGKRLDRVALGGCPSLAEVAIRCDARHIEMPPAPLPLRRLTISGAPFLDPADLERILLAGADQLRSVALWNEDPDHQPWDLTALAALIPRLRCLYELGISGATSPSVSFASPSLGVVALRWAATTHLSLAGCPALEYVFLSGSAKLAQIEMSPSLPYLLMVATEGVPVQGKASLKSQCPSGCRWEWASDDKEKSSSSVS</sequence>
<organism evidence="1 2">
    <name type="scientific">Paratrimastix pyriformis</name>
    <dbReference type="NCBI Taxonomy" id="342808"/>
    <lineage>
        <taxon>Eukaryota</taxon>
        <taxon>Metamonada</taxon>
        <taxon>Preaxostyla</taxon>
        <taxon>Paratrimastigidae</taxon>
        <taxon>Paratrimastix</taxon>
    </lineage>
</organism>
<reference evidence="1" key="1">
    <citation type="journal article" date="2022" name="bioRxiv">
        <title>Genomics of Preaxostyla Flagellates Illuminates Evolutionary Transitions and the Path Towards Mitochondrial Loss.</title>
        <authorList>
            <person name="Novak L.V.F."/>
            <person name="Treitli S.C."/>
            <person name="Pyrih J."/>
            <person name="Halakuc P."/>
            <person name="Pipaliya S.V."/>
            <person name="Vacek V."/>
            <person name="Brzon O."/>
            <person name="Soukal P."/>
            <person name="Eme L."/>
            <person name="Dacks J.B."/>
            <person name="Karnkowska A."/>
            <person name="Elias M."/>
            <person name="Hampl V."/>
        </authorList>
    </citation>
    <scope>NUCLEOTIDE SEQUENCE</scope>
    <source>
        <strain evidence="1">RCP-MX</strain>
    </source>
</reference>
<dbReference type="EMBL" id="JAPMOS010000019">
    <property type="protein sequence ID" value="KAJ4459510.1"/>
    <property type="molecule type" value="Genomic_DNA"/>
</dbReference>
<comment type="caution">
    <text evidence="1">The sequence shown here is derived from an EMBL/GenBank/DDBJ whole genome shotgun (WGS) entry which is preliminary data.</text>
</comment>
<keyword evidence="2" id="KW-1185">Reference proteome</keyword>
<dbReference type="Gene3D" id="3.80.10.10">
    <property type="entry name" value="Ribonuclease Inhibitor"/>
    <property type="match status" value="1"/>
</dbReference>
<accession>A0ABQ8URY9</accession>
<dbReference type="Proteomes" id="UP001141327">
    <property type="component" value="Unassembled WGS sequence"/>
</dbReference>
<evidence type="ECO:0000313" key="2">
    <source>
        <dbReference type="Proteomes" id="UP001141327"/>
    </source>
</evidence>
<proteinExistence type="predicted"/>
<gene>
    <name evidence="1" type="ORF">PAPYR_4567</name>
</gene>
<dbReference type="InterPro" id="IPR032675">
    <property type="entry name" value="LRR_dom_sf"/>
</dbReference>